<dbReference type="GO" id="GO:0003700">
    <property type="term" value="F:DNA-binding transcription factor activity"/>
    <property type="evidence" value="ECO:0007669"/>
    <property type="project" value="TreeGrafter"/>
</dbReference>
<dbReference type="SUPFAM" id="SSF46689">
    <property type="entry name" value="Homeodomain-like"/>
    <property type="match status" value="1"/>
</dbReference>
<accession>A0A7X5ZTE6</accession>
<dbReference type="EMBL" id="JAAOYM010000003">
    <property type="protein sequence ID" value="NIJ14877.1"/>
    <property type="molecule type" value="Genomic_DNA"/>
</dbReference>
<dbReference type="AlphaFoldDB" id="A0A7X5ZTE6"/>
<evidence type="ECO:0000256" key="4">
    <source>
        <dbReference type="PROSITE-ProRule" id="PRU00335"/>
    </source>
</evidence>
<dbReference type="PRINTS" id="PR00455">
    <property type="entry name" value="HTHTETR"/>
</dbReference>
<dbReference type="InterPro" id="IPR001647">
    <property type="entry name" value="HTH_TetR"/>
</dbReference>
<keyword evidence="7" id="KW-1185">Reference proteome</keyword>
<dbReference type="RefSeq" id="WP_167177394.1">
    <property type="nucleotide sequence ID" value="NZ_JAAOYM010000003.1"/>
</dbReference>
<keyword evidence="1" id="KW-0805">Transcription regulation</keyword>
<sequence>MSRANVSGGRGADADEVEGDLVGEATRRRLSKRQADMVRRLTTAALEELRETGYSNLTVRGVAARAEVAPATAYTYFASKNHLITELLWRRLRSSPPAAEAGQSTSERVVGVLRELALLMVDEPELAAACTSAMLGDDSDVAHLRLRIGMEIRQRLEAALGPGYDPAVLLALEFAYAGALVHAGMGAASYEAIADGLAATAELITEGRS</sequence>
<dbReference type="InterPro" id="IPR023772">
    <property type="entry name" value="DNA-bd_HTH_TetR-type_CS"/>
</dbReference>
<dbReference type="Gene3D" id="1.10.357.10">
    <property type="entry name" value="Tetracycline Repressor, domain 2"/>
    <property type="match status" value="1"/>
</dbReference>
<dbReference type="PANTHER" id="PTHR30055">
    <property type="entry name" value="HTH-TYPE TRANSCRIPTIONAL REGULATOR RUTR"/>
    <property type="match status" value="1"/>
</dbReference>
<dbReference type="InterPro" id="IPR050109">
    <property type="entry name" value="HTH-type_TetR-like_transc_reg"/>
</dbReference>
<gene>
    <name evidence="6" type="ORF">FHU38_005285</name>
</gene>
<feature type="domain" description="HTH tetR-type" evidence="5">
    <location>
        <begin position="35"/>
        <end position="95"/>
    </location>
</feature>
<dbReference type="InterPro" id="IPR009057">
    <property type="entry name" value="Homeodomain-like_sf"/>
</dbReference>
<evidence type="ECO:0000256" key="1">
    <source>
        <dbReference type="ARBA" id="ARBA00023015"/>
    </source>
</evidence>
<evidence type="ECO:0000259" key="5">
    <source>
        <dbReference type="PROSITE" id="PS50977"/>
    </source>
</evidence>
<keyword evidence="3" id="KW-0804">Transcription</keyword>
<keyword evidence="2 4" id="KW-0238">DNA-binding</keyword>
<evidence type="ECO:0000256" key="3">
    <source>
        <dbReference type="ARBA" id="ARBA00023163"/>
    </source>
</evidence>
<proteinExistence type="predicted"/>
<name>A0A7X5ZTE6_9PSEU</name>
<organism evidence="6 7">
    <name type="scientific">Saccharomonospora amisosensis</name>
    <dbReference type="NCBI Taxonomy" id="1128677"/>
    <lineage>
        <taxon>Bacteria</taxon>
        <taxon>Bacillati</taxon>
        <taxon>Actinomycetota</taxon>
        <taxon>Actinomycetes</taxon>
        <taxon>Pseudonocardiales</taxon>
        <taxon>Pseudonocardiaceae</taxon>
        <taxon>Saccharomonospora</taxon>
    </lineage>
</organism>
<dbReference type="Proteomes" id="UP000545493">
    <property type="component" value="Unassembled WGS sequence"/>
</dbReference>
<protein>
    <submittedName>
        <fullName evidence="6">AcrR family transcriptional regulator</fullName>
    </submittedName>
</protein>
<reference evidence="6 7" key="1">
    <citation type="submission" date="2020-03" db="EMBL/GenBank/DDBJ databases">
        <title>Sequencing the genomes of 1000 actinobacteria strains.</title>
        <authorList>
            <person name="Klenk H.-P."/>
        </authorList>
    </citation>
    <scope>NUCLEOTIDE SEQUENCE [LARGE SCALE GENOMIC DNA]</scope>
    <source>
        <strain evidence="6 7">DSM 45685</strain>
    </source>
</reference>
<evidence type="ECO:0000313" key="6">
    <source>
        <dbReference type="EMBL" id="NIJ14877.1"/>
    </source>
</evidence>
<comment type="caution">
    <text evidence="6">The sequence shown here is derived from an EMBL/GenBank/DDBJ whole genome shotgun (WGS) entry which is preliminary data.</text>
</comment>
<dbReference type="PROSITE" id="PS01081">
    <property type="entry name" value="HTH_TETR_1"/>
    <property type="match status" value="1"/>
</dbReference>
<evidence type="ECO:0000256" key="2">
    <source>
        <dbReference type="ARBA" id="ARBA00023125"/>
    </source>
</evidence>
<dbReference type="PANTHER" id="PTHR30055:SF234">
    <property type="entry name" value="HTH-TYPE TRANSCRIPTIONAL REGULATOR BETI"/>
    <property type="match status" value="1"/>
</dbReference>
<dbReference type="PROSITE" id="PS50977">
    <property type="entry name" value="HTH_TETR_2"/>
    <property type="match status" value="1"/>
</dbReference>
<evidence type="ECO:0000313" key="7">
    <source>
        <dbReference type="Proteomes" id="UP000545493"/>
    </source>
</evidence>
<dbReference type="GO" id="GO:0000976">
    <property type="term" value="F:transcription cis-regulatory region binding"/>
    <property type="evidence" value="ECO:0007669"/>
    <property type="project" value="TreeGrafter"/>
</dbReference>
<feature type="DNA-binding region" description="H-T-H motif" evidence="4">
    <location>
        <begin position="58"/>
        <end position="77"/>
    </location>
</feature>
<dbReference type="Pfam" id="PF00440">
    <property type="entry name" value="TetR_N"/>
    <property type="match status" value="1"/>
</dbReference>